<dbReference type="AlphaFoldDB" id="A0A0C9VX23"/>
<feature type="compositionally biased region" description="Low complexity" evidence="1">
    <location>
        <begin position="35"/>
        <end position="57"/>
    </location>
</feature>
<feature type="compositionally biased region" description="Low complexity" evidence="1">
    <location>
        <begin position="118"/>
        <end position="128"/>
    </location>
</feature>
<feature type="region of interest" description="Disordered" evidence="1">
    <location>
        <begin position="114"/>
        <end position="209"/>
    </location>
</feature>
<accession>A0A0C9VX23</accession>
<feature type="non-terminal residue" evidence="2">
    <location>
        <position position="209"/>
    </location>
</feature>
<dbReference type="EMBL" id="KN839853">
    <property type="protein sequence ID" value="KIJ62770.1"/>
    <property type="molecule type" value="Genomic_DNA"/>
</dbReference>
<keyword evidence="3" id="KW-1185">Reference proteome</keyword>
<organism evidence="2 3">
    <name type="scientific">Hydnomerulius pinastri MD-312</name>
    <dbReference type="NCBI Taxonomy" id="994086"/>
    <lineage>
        <taxon>Eukaryota</taxon>
        <taxon>Fungi</taxon>
        <taxon>Dikarya</taxon>
        <taxon>Basidiomycota</taxon>
        <taxon>Agaricomycotina</taxon>
        <taxon>Agaricomycetes</taxon>
        <taxon>Agaricomycetidae</taxon>
        <taxon>Boletales</taxon>
        <taxon>Boletales incertae sedis</taxon>
        <taxon>Leucogyrophana</taxon>
    </lineage>
</organism>
<feature type="region of interest" description="Disordered" evidence="1">
    <location>
        <begin position="35"/>
        <end position="94"/>
    </location>
</feature>
<dbReference type="HOGENOM" id="CLU_083385_0_0_1"/>
<sequence length="209" mass="22117">VRSLSLVSRVLPRAQQIRARAPLRRFHSPFIALNSSSSPLTSPPSASSAVSPITSAVYEKQHDLSPEPRVSSSGTRTYVVSEPDPSHTPYEVPSGAYPTSASYVNFVETTAPNPYGTHSSASSSAPHPYTTRAVPQNESGVGESAAVRNAEAPGEMGRRGGSHGGLGLMSESSTQAGDGKLADRNPPPDSRVAPRWSKLGVDQAWKERK</sequence>
<evidence type="ECO:0000256" key="1">
    <source>
        <dbReference type="SAM" id="MobiDB-lite"/>
    </source>
</evidence>
<dbReference type="Proteomes" id="UP000053820">
    <property type="component" value="Unassembled WGS sequence"/>
</dbReference>
<feature type="non-terminal residue" evidence="2">
    <location>
        <position position="1"/>
    </location>
</feature>
<dbReference type="OrthoDB" id="3355886at2759"/>
<protein>
    <submittedName>
        <fullName evidence="2">Uncharacterized protein</fullName>
    </submittedName>
</protein>
<reference evidence="2 3" key="1">
    <citation type="submission" date="2014-04" db="EMBL/GenBank/DDBJ databases">
        <title>Evolutionary Origins and Diversification of the Mycorrhizal Mutualists.</title>
        <authorList>
            <consortium name="DOE Joint Genome Institute"/>
            <consortium name="Mycorrhizal Genomics Consortium"/>
            <person name="Kohler A."/>
            <person name="Kuo A."/>
            <person name="Nagy L.G."/>
            <person name="Floudas D."/>
            <person name="Copeland A."/>
            <person name="Barry K.W."/>
            <person name="Cichocki N."/>
            <person name="Veneault-Fourrey C."/>
            <person name="LaButti K."/>
            <person name="Lindquist E.A."/>
            <person name="Lipzen A."/>
            <person name="Lundell T."/>
            <person name="Morin E."/>
            <person name="Murat C."/>
            <person name="Riley R."/>
            <person name="Ohm R."/>
            <person name="Sun H."/>
            <person name="Tunlid A."/>
            <person name="Henrissat B."/>
            <person name="Grigoriev I.V."/>
            <person name="Hibbett D.S."/>
            <person name="Martin F."/>
        </authorList>
    </citation>
    <scope>NUCLEOTIDE SEQUENCE [LARGE SCALE GENOMIC DNA]</scope>
    <source>
        <strain evidence="2 3">MD-312</strain>
    </source>
</reference>
<gene>
    <name evidence="2" type="ORF">HYDPIDRAFT_75397</name>
</gene>
<evidence type="ECO:0000313" key="3">
    <source>
        <dbReference type="Proteomes" id="UP000053820"/>
    </source>
</evidence>
<name>A0A0C9VX23_9AGAM</name>
<proteinExistence type="predicted"/>
<evidence type="ECO:0000313" key="2">
    <source>
        <dbReference type="EMBL" id="KIJ62770.1"/>
    </source>
</evidence>